<dbReference type="GO" id="GO:0010265">
    <property type="term" value="P:SCF complex assembly"/>
    <property type="evidence" value="ECO:0007669"/>
    <property type="project" value="InterPro"/>
</dbReference>
<comment type="similarity">
    <text evidence="1">Belongs to the CAND family.</text>
</comment>
<dbReference type="Proteomes" id="UP000054350">
    <property type="component" value="Unassembled WGS sequence"/>
</dbReference>
<evidence type="ECO:0000256" key="1">
    <source>
        <dbReference type="ARBA" id="ARBA00007657"/>
    </source>
</evidence>
<protein>
    <recommendedName>
        <fullName evidence="5">TATA-binding protein interacting (TIP20) domain-containing protein</fullName>
    </recommendedName>
</protein>
<dbReference type="Gene3D" id="1.25.10.10">
    <property type="entry name" value="Leucine-rich Repeat Variant"/>
    <property type="match status" value="1"/>
</dbReference>
<sequence length="1266" mass="133348">MSSVSTQVISSLLSKMDSADADIRYMALNDLMAELARPDVTGLIDARYADKLVAAVLKLVADVNGGVQNLAIKCLAPLAQVVTPTTSASIADNLLAYLNPGAKDECRDLVAMGLKSLVADVAPASDAANKLMERIVPRVTEYMKLPTAAEATQADLLDLLTDLLTRFAPAIRQIDQVTSTLLVLLRHRKPTLRKRAAVALGHAVPLVANPDPLIVAVLKDAQQRNAAPAVRRTYVQCLGHVAKVAGADRVRAHVPGILTVVAAPLQQQADEDMDDAEAAAEEDELREACLQTLEAVLAACPSAIGPHAGTLVDSAVQWLQYDPNYVYDDDDDDEALDDQAGSGGGDQEDELDEFDAGTDDEGHGYSDDEDMAWKVRRAAARFLTTFVAAIAAARDEQAMTAIVKRIYPVLTKRFEEREEGVRLELLGTTTAVFRAIVAAHDAARSAAQIVQAAQTRLVRRLAKHVFRHKSHATRQAGFAVLRVAVPVLDWSSVEWGPIIAAVEVTVANDKAAASGIATAGVGSAATVAALKSECFALLNALCTLPANVVSGNVVASLAAAVTVALDDKNYKVASDALTVAERMVPVLVASGHIETVHALYANAIAKLLAAATALDDEVKERALLLLGTILAQAGTAAGLADKQDEWAAVLNKRLSNEVSRVTAGKVVLTIVSGAPGVTVPIRRDLADALVAELGQHVRKTVRALRETTLAALTELVRRYGSELNPAGVQALVEDVKDLVQAEDLPLAALALKTLAAAVAQVPDATLPTVEAQVYPIVLSLLAQPQIAGTHALDGVLALLRAVPAGHPAMRLYQALMGQPPTQPAVLAKAVAAVAPQTDVPQVAHMLRAMAQDGNQPAPARHLAVRALGELGHTTQIGSDAALVQDMVAYLGAEGDEDLKTAAADALGLLAVGHAAGVVPRLVQEMNQADQSSARRYLVFRSVKQLLVGAGAALPADVADTLWAELWRQAKTERLEEGARLVLGECLGQLTRLDLATRGPQLQAALGTAEPAVRAVALGAFKYVLAHPVAGDAAILAPLVPAFAAAIGDSDLPVRRAALVAVQAAAHSRALLLAPVLAHVQPLLERELRVRPELVREVVMGPFKHKVDDGLETRKLAVETIMTMLDMPLAARHALNVESLARVIFEDLSDVHDVQLLAYQALAKLPVAAVKPVLDAMVKPVEAAVFPKVKTNAVQQEVDKTNELMRAALRAVVTIVAHVPDVAVCAPALAKLYETLRSSAVAGEVRTLEAAVAAAEAGRTNVGAEGM</sequence>
<dbReference type="EMBL" id="GG745338">
    <property type="protein sequence ID" value="KNE61657.1"/>
    <property type="molecule type" value="Genomic_DNA"/>
</dbReference>
<accession>A0A0L0SGT3</accession>
<proteinExistence type="inferred from homology"/>
<dbReference type="Pfam" id="PF08623">
    <property type="entry name" value="TIP120"/>
    <property type="match status" value="1"/>
</dbReference>
<evidence type="ECO:0000259" key="5">
    <source>
        <dbReference type="Pfam" id="PF08623"/>
    </source>
</evidence>
<reference evidence="6 7" key="2">
    <citation type="submission" date="2009-11" db="EMBL/GenBank/DDBJ databases">
        <title>The Genome Sequence of Allomyces macrogynus strain ATCC 38327.</title>
        <authorList>
            <consortium name="The Broad Institute Genome Sequencing Platform"/>
            <person name="Russ C."/>
            <person name="Cuomo C."/>
            <person name="Shea T."/>
            <person name="Young S.K."/>
            <person name="Zeng Q."/>
            <person name="Koehrsen M."/>
            <person name="Haas B."/>
            <person name="Borodovsky M."/>
            <person name="Guigo R."/>
            <person name="Alvarado L."/>
            <person name="Berlin A."/>
            <person name="Borenstein D."/>
            <person name="Chen Z."/>
            <person name="Engels R."/>
            <person name="Freedman E."/>
            <person name="Gellesch M."/>
            <person name="Goldberg J."/>
            <person name="Griggs A."/>
            <person name="Gujja S."/>
            <person name="Heiman D."/>
            <person name="Hepburn T."/>
            <person name="Howarth C."/>
            <person name="Jen D."/>
            <person name="Larson L."/>
            <person name="Lewis B."/>
            <person name="Mehta T."/>
            <person name="Park D."/>
            <person name="Pearson M."/>
            <person name="Roberts A."/>
            <person name="Saif S."/>
            <person name="Shenoy N."/>
            <person name="Sisk P."/>
            <person name="Stolte C."/>
            <person name="Sykes S."/>
            <person name="Walk T."/>
            <person name="White J."/>
            <person name="Yandava C."/>
            <person name="Burger G."/>
            <person name="Gray M.W."/>
            <person name="Holland P.W.H."/>
            <person name="King N."/>
            <person name="Lang F.B.F."/>
            <person name="Roger A.J."/>
            <person name="Ruiz-Trillo I."/>
            <person name="Lander E."/>
            <person name="Nusbaum C."/>
        </authorList>
    </citation>
    <scope>NUCLEOTIDE SEQUENCE [LARGE SCALE GENOMIC DNA]</scope>
    <source>
        <strain evidence="6 7">ATCC 38327</strain>
    </source>
</reference>
<dbReference type="OrthoDB" id="6260732at2759"/>
<evidence type="ECO:0000256" key="3">
    <source>
        <dbReference type="ARBA" id="ARBA00022786"/>
    </source>
</evidence>
<evidence type="ECO:0000313" key="7">
    <source>
        <dbReference type="Proteomes" id="UP000054350"/>
    </source>
</evidence>
<reference evidence="6 7" key="1">
    <citation type="submission" date="2009-11" db="EMBL/GenBank/DDBJ databases">
        <title>Annotation of Allomyces macrogynus ATCC 38327.</title>
        <authorList>
            <consortium name="The Broad Institute Genome Sequencing Platform"/>
            <person name="Russ C."/>
            <person name="Cuomo C."/>
            <person name="Burger G."/>
            <person name="Gray M.W."/>
            <person name="Holland P.W.H."/>
            <person name="King N."/>
            <person name="Lang F.B.F."/>
            <person name="Roger A.J."/>
            <person name="Ruiz-Trillo I."/>
            <person name="Young S.K."/>
            <person name="Zeng Q."/>
            <person name="Gargeya S."/>
            <person name="Fitzgerald M."/>
            <person name="Haas B."/>
            <person name="Abouelleil A."/>
            <person name="Alvarado L."/>
            <person name="Arachchi H.M."/>
            <person name="Berlin A."/>
            <person name="Chapman S.B."/>
            <person name="Gearin G."/>
            <person name="Goldberg J."/>
            <person name="Griggs A."/>
            <person name="Gujja S."/>
            <person name="Hansen M."/>
            <person name="Heiman D."/>
            <person name="Howarth C."/>
            <person name="Larimer J."/>
            <person name="Lui A."/>
            <person name="MacDonald P.J.P."/>
            <person name="McCowen C."/>
            <person name="Montmayeur A."/>
            <person name="Murphy C."/>
            <person name="Neiman D."/>
            <person name="Pearson M."/>
            <person name="Priest M."/>
            <person name="Roberts A."/>
            <person name="Saif S."/>
            <person name="Shea T."/>
            <person name="Sisk P."/>
            <person name="Stolte C."/>
            <person name="Sykes S."/>
            <person name="Wortman J."/>
            <person name="Nusbaum C."/>
            <person name="Birren B."/>
        </authorList>
    </citation>
    <scope>NUCLEOTIDE SEQUENCE [LARGE SCALE GENOMIC DNA]</scope>
    <source>
        <strain evidence="6 7">ATCC 38327</strain>
    </source>
</reference>
<gene>
    <name evidence="6" type="ORF">AMAG_06464</name>
</gene>
<dbReference type="VEuPathDB" id="FungiDB:AMAG_06464"/>
<dbReference type="eggNOG" id="KOG1824">
    <property type="taxonomic scope" value="Eukaryota"/>
</dbReference>
<dbReference type="PANTHER" id="PTHR12696">
    <property type="entry name" value="TIP120"/>
    <property type="match status" value="1"/>
</dbReference>
<evidence type="ECO:0000313" key="6">
    <source>
        <dbReference type="EMBL" id="KNE61657.1"/>
    </source>
</evidence>
<feature type="compositionally biased region" description="Acidic residues" evidence="4">
    <location>
        <begin position="346"/>
        <end position="359"/>
    </location>
</feature>
<feature type="region of interest" description="Disordered" evidence="4">
    <location>
        <begin position="329"/>
        <end position="367"/>
    </location>
</feature>
<keyword evidence="2" id="KW-0677">Repeat</keyword>
<evidence type="ECO:0000256" key="2">
    <source>
        <dbReference type="ARBA" id="ARBA00022737"/>
    </source>
</evidence>
<feature type="domain" description="TATA-binding protein interacting (TIP20)" evidence="5">
    <location>
        <begin position="1071"/>
        <end position="1234"/>
    </location>
</feature>
<dbReference type="OMA" id="AYIPHFQ"/>
<dbReference type="AlphaFoldDB" id="A0A0L0SGT3"/>
<dbReference type="SUPFAM" id="SSF48371">
    <property type="entry name" value="ARM repeat"/>
    <property type="match status" value="1"/>
</dbReference>
<dbReference type="STRING" id="578462.A0A0L0SGT3"/>
<keyword evidence="7" id="KW-1185">Reference proteome</keyword>
<name>A0A0L0SGT3_ALLM3</name>
<evidence type="ECO:0000256" key="4">
    <source>
        <dbReference type="SAM" id="MobiDB-lite"/>
    </source>
</evidence>
<dbReference type="Pfam" id="PF25782">
    <property type="entry name" value="TPR_CAND1"/>
    <property type="match status" value="1"/>
</dbReference>
<dbReference type="InterPro" id="IPR011989">
    <property type="entry name" value="ARM-like"/>
</dbReference>
<dbReference type="InterPro" id="IPR039852">
    <property type="entry name" value="CAND1/CAND2"/>
</dbReference>
<dbReference type="InterPro" id="IPR013932">
    <property type="entry name" value="TATA-bd_TIP120"/>
</dbReference>
<keyword evidence="3" id="KW-0833">Ubl conjugation pathway</keyword>
<dbReference type="InterPro" id="IPR016024">
    <property type="entry name" value="ARM-type_fold"/>
</dbReference>
<organism evidence="6 7">
    <name type="scientific">Allomyces macrogynus (strain ATCC 38327)</name>
    <name type="common">Allomyces javanicus var. macrogynus</name>
    <dbReference type="NCBI Taxonomy" id="578462"/>
    <lineage>
        <taxon>Eukaryota</taxon>
        <taxon>Fungi</taxon>
        <taxon>Fungi incertae sedis</taxon>
        <taxon>Blastocladiomycota</taxon>
        <taxon>Blastocladiomycetes</taxon>
        <taxon>Blastocladiales</taxon>
        <taxon>Blastocladiaceae</taxon>
        <taxon>Allomyces</taxon>
    </lineage>
</organism>